<comment type="caution">
    <text evidence="1">The sequence shown here is derived from an EMBL/GenBank/DDBJ whole genome shotgun (WGS) entry which is preliminary data.</text>
</comment>
<evidence type="ECO:0000313" key="1">
    <source>
        <dbReference type="EMBL" id="KPM42912.1"/>
    </source>
</evidence>
<protein>
    <recommendedName>
        <fullName evidence="3">Transcription factor domain-containing protein</fullName>
    </recommendedName>
</protein>
<dbReference type="STRING" id="78410.A0A0P7B8C3"/>
<dbReference type="Proteomes" id="UP000050424">
    <property type="component" value="Unassembled WGS sequence"/>
</dbReference>
<accession>A0A0P7B8C3</accession>
<gene>
    <name evidence="1" type="ORF">AK830_g3603</name>
</gene>
<organism evidence="1 2">
    <name type="scientific">Neonectria ditissima</name>
    <dbReference type="NCBI Taxonomy" id="78410"/>
    <lineage>
        <taxon>Eukaryota</taxon>
        <taxon>Fungi</taxon>
        <taxon>Dikarya</taxon>
        <taxon>Ascomycota</taxon>
        <taxon>Pezizomycotina</taxon>
        <taxon>Sordariomycetes</taxon>
        <taxon>Hypocreomycetidae</taxon>
        <taxon>Hypocreales</taxon>
        <taxon>Nectriaceae</taxon>
        <taxon>Neonectria</taxon>
    </lineage>
</organism>
<evidence type="ECO:0000313" key="2">
    <source>
        <dbReference type="Proteomes" id="UP000050424"/>
    </source>
</evidence>
<dbReference type="OrthoDB" id="39175at2759"/>
<evidence type="ECO:0008006" key="3">
    <source>
        <dbReference type="Google" id="ProtNLM"/>
    </source>
</evidence>
<keyword evidence="2" id="KW-1185">Reference proteome</keyword>
<reference evidence="1 2" key="1">
    <citation type="submission" date="2015-09" db="EMBL/GenBank/DDBJ databases">
        <title>Draft genome of a European isolate of the apple canker pathogen Neonectria ditissima.</title>
        <authorList>
            <person name="Gomez-Cortecero A."/>
            <person name="Harrison R.J."/>
            <person name="Armitage A.D."/>
        </authorList>
    </citation>
    <scope>NUCLEOTIDE SEQUENCE [LARGE SCALE GENOMIC DNA]</scope>
    <source>
        <strain evidence="1 2">R09/05</strain>
    </source>
</reference>
<dbReference type="AlphaFoldDB" id="A0A0P7B8C3"/>
<sequence>MWDISSSSVIHSEPLGSECRNDVDPYIPPALLPHRDANHAIRFYMNAWKSQCIPALHVSFHRIEPLCRQSSLLKDIMATLSACRLSRTLPQRKLFKISDAPGLGFRPDSGHEYLSGELYGSALRKMAWWSHQEFDSHPTLGLAVLVLFCYLESSMGNFQEFRLHSEGVENLVKNYTDCVNPHGVGLLAAWVEVKMQNWWRRAYFGVPDLHRDYSVPLICPELEATLTTANDRRASILWILCESHRLNTAAIVACWDVRMGHSQTTAVGGVDSTVPFENITEGTDPRKRIARIEYMALMNAQIEKLDHWYASHPPSEISECMEHDRDQEAFGSDRPEIEAIHFKSHYVAMNFAYYVTARVMQCTAPLQSFEDASVVDIDQMYAETESWVRLLLRIAAGINWKDCIRLNVYTIGLAGLLLACALRSRSLAAGIWTQGWLEERLRGDGFEEGNFPVFQILDALRLINRERGNGRDVVSLFQTVNDGGGSGKFGSYHSQMINSLLVFGTY</sequence>
<name>A0A0P7B8C3_9HYPO</name>
<dbReference type="EMBL" id="LKCW01000040">
    <property type="protein sequence ID" value="KPM42912.1"/>
    <property type="molecule type" value="Genomic_DNA"/>
</dbReference>
<proteinExistence type="predicted"/>